<dbReference type="Pfam" id="PF02819">
    <property type="entry name" value="Toxin_9"/>
    <property type="match status" value="1"/>
</dbReference>
<dbReference type="Gene3D" id="4.10.40.10">
    <property type="match status" value="1"/>
</dbReference>
<dbReference type="Proteomes" id="UP001378592">
    <property type="component" value="Unassembled WGS sequence"/>
</dbReference>
<evidence type="ECO:0000256" key="1">
    <source>
        <dbReference type="ARBA" id="ARBA00004613"/>
    </source>
</evidence>
<proteinExistence type="predicted"/>
<dbReference type="EMBL" id="JAZDUA010000085">
    <property type="protein sequence ID" value="KAK7868857.1"/>
    <property type="molecule type" value="Genomic_DNA"/>
</dbReference>
<comment type="caution">
    <text evidence="5">The sequence shown here is derived from an EMBL/GenBank/DDBJ whole genome shotgun (WGS) entry which is preliminary data.</text>
</comment>
<feature type="chain" id="PRO_5042819732" evidence="4">
    <location>
        <begin position="26"/>
        <end position="108"/>
    </location>
</feature>
<feature type="signal peptide" evidence="4">
    <location>
        <begin position="1"/>
        <end position="25"/>
    </location>
</feature>
<keyword evidence="3" id="KW-1015">Disulfide bond</keyword>
<dbReference type="AlphaFoldDB" id="A0AAN9ZAF4"/>
<organism evidence="5 6">
    <name type="scientific">Gryllus longicercus</name>
    <dbReference type="NCBI Taxonomy" id="2509291"/>
    <lineage>
        <taxon>Eukaryota</taxon>
        <taxon>Metazoa</taxon>
        <taxon>Ecdysozoa</taxon>
        <taxon>Arthropoda</taxon>
        <taxon>Hexapoda</taxon>
        <taxon>Insecta</taxon>
        <taxon>Pterygota</taxon>
        <taxon>Neoptera</taxon>
        <taxon>Polyneoptera</taxon>
        <taxon>Orthoptera</taxon>
        <taxon>Ensifera</taxon>
        <taxon>Gryllidea</taxon>
        <taxon>Grylloidea</taxon>
        <taxon>Gryllidae</taxon>
        <taxon>Gryllinae</taxon>
        <taxon>Gryllus</taxon>
    </lineage>
</organism>
<gene>
    <name evidence="5" type="ORF">R5R35_014184</name>
</gene>
<dbReference type="GO" id="GO:0005576">
    <property type="term" value="C:extracellular region"/>
    <property type="evidence" value="ECO:0007669"/>
    <property type="project" value="UniProtKB-SubCell"/>
</dbReference>
<evidence type="ECO:0000256" key="4">
    <source>
        <dbReference type="SAM" id="SignalP"/>
    </source>
</evidence>
<comment type="subcellular location">
    <subcellularLocation>
        <location evidence="1">Secreted</location>
    </subcellularLocation>
</comment>
<keyword evidence="6" id="KW-1185">Reference proteome</keyword>
<keyword evidence="4" id="KW-0732">Signal</keyword>
<dbReference type="SUPFAM" id="SSF57059">
    <property type="entry name" value="omega toxin-like"/>
    <property type="match status" value="1"/>
</dbReference>
<reference evidence="5 6" key="1">
    <citation type="submission" date="2024-03" db="EMBL/GenBank/DDBJ databases">
        <title>The genome assembly and annotation of the cricket Gryllus longicercus Weissman &amp; Gray.</title>
        <authorList>
            <person name="Szrajer S."/>
            <person name="Gray D."/>
            <person name="Ylla G."/>
        </authorList>
    </citation>
    <scope>NUCLEOTIDE SEQUENCE [LARGE SCALE GENOMIC DNA]</scope>
    <source>
        <strain evidence="5">DAG 2021-001</strain>
        <tissue evidence="5">Whole body minus gut</tissue>
    </source>
</reference>
<dbReference type="PROSITE" id="PS51257">
    <property type="entry name" value="PROKAR_LIPOPROTEIN"/>
    <property type="match status" value="1"/>
</dbReference>
<evidence type="ECO:0000313" key="6">
    <source>
        <dbReference type="Proteomes" id="UP001378592"/>
    </source>
</evidence>
<name>A0AAN9ZAF4_9ORTH</name>
<evidence type="ECO:0000313" key="5">
    <source>
        <dbReference type="EMBL" id="KAK7868857.1"/>
    </source>
</evidence>
<keyword evidence="2" id="KW-0964">Secreted</keyword>
<sequence length="108" mass="11909">MRAPAPPPLLFLLLVGCALLALARAAAFFEDGGGPNEEADVDAEAALQDYTDALERLLRPPHKRSCIRRGGNCDHRAKDCCYNSACRCNLWGANCRCQRMGLFQKWGK</sequence>
<evidence type="ECO:0000256" key="2">
    <source>
        <dbReference type="ARBA" id="ARBA00022525"/>
    </source>
</evidence>
<evidence type="ECO:0000256" key="3">
    <source>
        <dbReference type="ARBA" id="ARBA00023157"/>
    </source>
</evidence>
<dbReference type="CDD" id="cd12960">
    <property type="entry name" value="Spider_toxin"/>
    <property type="match status" value="1"/>
</dbReference>
<accession>A0AAN9ZAF4</accession>
<protein>
    <submittedName>
        <fullName evidence="5">Uncharacterized protein</fullName>
    </submittedName>
</protein>
<dbReference type="InterPro" id="IPR004169">
    <property type="entry name" value="Spidertoxin"/>
</dbReference>
<dbReference type="GO" id="GO:0008200">
    <property type="term" value="F:ion channel inhibitor activity"/>
    <property type="evidence" value="ECO:0007669"/>
    <property type="project" value="InterPro"/>
</dbReference>